<dbReference type="EMBL" id="JADJUC010000002">
    <property type="protein sequence ID" value="MBK8523130.1"/>
    <property type="molecule type" value="Genomic_DNA"/>
</dbReference>
<evidence type="ECO:0000313" key="3">
    <source>
        <dbReference type="EMBL" id="MBK8523130.1"/>
    </source>
</evidence>
<gene>
    <name evidence="3" type="ORF">IPL58_02785</name>
</gene>
<evidence type="ECO:0000313" key="4">
    <source>
        <dbReference type="Proteomes" id="UP000886689"/>
    </source>
</evidence>
<proteinExistence type="predicted"/>
<feature type="signal peptide" evidence="2">
    <location>
        <begin position="1"/>
        <end position="24"/>
    </location>
</feature>
<dbReference type="Proteomes" id="UP000886689">
    <property type="component" value="Unassembled WGS sequence"/>
</dbReference>
<accession>A0A9D7JYI2</accession>
<feature type="compositionally biased region" description="Low complexity" evidence="1">
    <location>
        <begin position="41"/>
        <end position="51"/>
    </location>
</feature>
<protein>
    <submittedName>
        <fullName evidence="3">Uncharacterized protein</fullName>
    </submittedName>
</protein>
<evidence type="ECO:0000256" key="1">
    <source>
        <dbReference type="SAM" id="MobiDB-lite"/>
    </source>
</evidence>
<reference evidence="3" key="1">
    <citation type="submission" date="2020-10" db="EMBL/GenBank/DDBJ databases">
        <title>Connecting structure to function with the recovery of over 1000 high-quality activated sludge metagenome-assembled genomes encoding full-length rRNA genes using long-read sequencing.</title>
        <authorList>
            <person name="Singleton C.M."/>
            <person name="Petriglieri F."/>
            <person name="Kristensen J.M."/>
            <person name="Kirkegaard R.H."/>
            <person name="Michaelsen T.Y."/>
            <person name="Andersen M.H."/>
            <person name="Karst S.M."/>
            <person name="Dueholm M.S."/>
            <person name="Nielsen P.H."/>
            <person name="Albertsen M."/>
        </authorList>
    </citation>
    <scope>NUCLEOTIDE SEQUENCE</scope>
    <source>
        <strain evidence="3">Hirt_18-Q3-R61-65_BATAC.395</strain>
    </source>
</reference>
<feature type="chain" id="PRO_5038869275" evidence="2">
    <location>
        <begin position="25"/>
        <end position="67"/>
    </location>
</feature>
<comment type="caution">
    <text evidence="3">The sequence shown here is derived from an EMBL/GenBank/DDBJ whole genome shotgun (WGS) entry which is preliminary data.</text>
</comment>
<feature type="region of interest" description="Disordered" evidence="1">
    <location>
        <begin position="40"/>
        <end position="67"/>
    </location>
</feature>
<name>A0A9D7JYI2_9PROT</name>
<keyword evidence="2" id="KW-0732">Signal</keyword>
<organism evidence="3 4">
    <name type="scientific">Candidatus Proximibacter danicus</name>
    <dbReference type="NCBI Taxonomy" id="2954365"/>
    <lineage>
        <taxon>Bacteria</taxon>
        <taxon>Pseudomonadati</taxon>
        <taxon>Pseudomonadota</taxon>
        <taxon>Betaproteobacteria</taxon>
        <taxon>Candidatus Proximibacter</taxon>
    </lineage>
</organism>
<evidence type="ECO:0000256" key="2">
    <source>
        <dbReference type="SAM" id="SignalP"/>
    </source>
</evidence>
<sequence>MKKITHLVAAVVCAFAFTSIGAHAVPKAAETADGTVVDGQASAPKARAAAAKAEKKKPATKPSGKTK</sequence>
<feature type="compositionally biased region" description="Basic residues" evidence="1">
    <location>
        <begin position="58"/>
        <end position="67"/>
    </location>
</feature>
<dbReference type="AlphaFoldDB" id="A0A9D7JYI2"/>